<name>A0A3P6QB78_DIBLA</name>
<sequence length="214" mass="23478">MWRLDATTSSACTASEWTRSTKPYLGLPLRAPPPQTKFSDDQLWPQFVWENLTNSPTQTTFNDAVPTVAYAGKHSSPVAPVMPNTRPSSKDMLRQAGAPEASTKLAEESRHLNMPKLKFLVVGLSITAFICVLGFICIILVVYHRRNRGGVVRSQIRTSKPPRLISQSASNMANGYSILTHPAPDTPTQKQQADLLSLRSNCCTFNEGSNGFAS</sequence>
<feature type="non-terminal residue" evidence="3">
    <location>
        <position position="214"/>
    </location>
</feature>
<reference evidence="3 4" key="1">
    <citation type="submission" date="2018-11" db="EMBL/GenBank/DDBJ databases">
        <authorList>
            <consortium name="Pathogen Informatics"/>
        </authorList>
    </citation>
    <scope>NUCLEOTIDE SEQUENCE [LARGE SCALE GENOMIC DNA]</scope>
</reference>
<dbReference type="EMBL" id="UYRU01007602">
    <property type="protein sequence ID" value="VDK41250.1"/>
    <property type="molecule type" value="Genomic_DNA"/>
</dbReference>
<keyword evidence="2" id="KW-1133">Transmembrane helix</keyword>
<protein>
    <submittedName>
        <fullName evidence="3">Uncharacterized protein</fullName>
    </submittedName>
</protein>
<gene>
    <name evidence="3" type="ORF">DILT_LOCUS1221</name>
</gene>
<dbReference type="OrthoDB" id="10253954at2759"/>
<accession>A0A3P6QB78</accession>
<evidence type="ECO:0000313" key="4">
    <source>
        <dbReference type="Proteomes" id="UP000281553"/>
    </source>
</evidence>
<evidence type="ECO:0000256" key="1">
    <source>
        <dbReference type="SAM" id="MobiDB-lite"/>
    </source>
</evidence>
<evidence type="ECO:0000313" key="3">
    <source>
        <dbReference type="EMBL" id="VDK41250.1"/>
    </source>
</evidence>
<keyword evidence="2" id="KW-0812">Transmembrane</keyword>
<keyword evidence="4" id="KW-1185">Reference proteome</keyword>
<dbReference type="Proteomes" id="UP000281553">
    <property type="component" value="Unassembled WGS sequence"/>
</dbReference>
<proteinExistence type="predicted"/>
<keyword evidence="2" id="KW-0472">Membrane</keyword>
<feature type="transmembrane region" description="Helical" evidence="2">
    <location>
        <begin position="119"/>
        <end position="143"/>
    </location>
</feature>
<dbReference type="AlphaFoldDB" id="A0A3P6QB78"/>
<organism evidence="3 4">
    <name type="scientific">Dibothriocephalus latus</name>
    <name type="common">Fish tapeworm</name>
    <name type="synonym">Diphyllobothrium latum</name>
    <dbReference type="NCBI Taxonomy" id="60516"/>
    <lineage>
        <taxon>Eukaryota</taxon>
        <taxon>Metazoa</taxon>
        <taxon>Spiralia</taxon>
        <taxon>Lophotrochozoa</taxon>
        <taxon>Platyhelminthes</taxon>
        <taxon>Cestoda</taxon>
        <taxon>Eucestoda</taxon>
        <taxon>Diphyllobothriidea</taxon>
        <taxon>Diphyllobothriidae</taxon>
        <taxon>Dibothriocephalus</taxon>
    </lineage>
</organism>
<feature type="region of interest" description="Disordered" evidence="1">
    <location>
        <begin position="76"/>
        <end position="100"/>
    </location>
</feature>
<evidence type="ECO:0000256" key="2">
    <source>
        <dbReference type="SAM" id="Phobius"/>
    </source>
</evidence>